<evidence type="ECO:0000259" key="5">
    <source>
        <dbReference type="Pfam" id="PF19412"/>
    </source>
</evidence>
<dbReference type="Pfam" id="PF19412">
    <property type="entry name" value="DUF5982"/>
    <property type="match status" value="1"/>
</dbReference>
<evidence type="ECO:0000256" key="3">
    <source>
        <dbReference type="SAM" id="SignalP"/>
    </source>
</evidence>
<dbReference type="GO" id="GO:0098046">
    <property type="term" value="C:type V protein secretion system complex"/>
    <property type="evidence" value="ECO:0007669"/>
    <property type="project" value="TreeGrafter"/>
</dbReference>
<evidence type="ECO:0000256" key="2">
    <source>
        <dbReference type="ARBA" id="ARBA00023136"/>
    </source>
</evidence>
<dbReference type="GO" id="GO:0046819">
    <property type="term" value="P:protein secretion by the type V secretion system"/>
    <property type="evidence" value="ECO:0007669"/>
    <property type="project" value="TreeGrafter"/>
</dbReference>
<gene>
    <name evidence="6" type="ORF">D0433_12715</name>
</gene>
<dbReference type="GO" id="GO:0008320">
    <property type="term" value="F:protein transmembrane transporter activity"/>
    <property type="evidence" value="ECO:0007669"/>
    <property type="project" value="TreeGrafter"/>
</dbReference>
<dbReference type="InterPro" id="IPR000184">
    <property type="entry name" value="Bac_surfAg_D15"/>
</dbReference>
<accession>A0A395LYP7</accession>
<evidence type="ECO:0000313" key="6">
    <source>
        <dbReference type="EMBL" id="RFM23158.1"/>
    </source>
</evidence>
<dbReference type="InterPro" id="IPR051544">
    <property type="entry name" value="TPS_OM_transporter"/>
</dbReference>
<keyword evidence="3" id="KW-0732">Signal</keyword>
<evidence type="ECO:0000313" key="7">
    <source>
        <dbReference type="Proteomes" id="UP000266389"/>
    </source>
</evidence>
<feature type="domain" description="DUF5982" evidence="5">
    <location>
        <begin position="31"/>
        <end position="94"/>
    </location>
</feature>
<dbReference type="InterPro" id="IPR046024">
    <property type="entry name" value="DUF5982"/>
</dbReference>
<reference evidence="6 7" key="1">
    <citation type="journal article" date="2011" name="ISME J.">
        <title>Community ecology of hot spring cyanobacterial mats: predominant populations and their functional potential.</title>
        <authorList>
            <person name="Klatt C.G."/>
            <person name="Wood J.M."/>
            <person name="Rusch D.B."/>
            <person name="Bateson M.M."/>
            <person name="Hamamura N."/>
            <person name="Heidelberg J.F."/>
            <person name="Grossman A.R."/>
            <person name="Bhaya D."/>
            <person name="Cohan F.M."/>
            <person name="Kuhl M."/>
            <person name="Bryant D.A."/>
            <person name="Ward D.M."/>
        </authorList>
    </citation>
    <scope>NUCLEOTIDE SEQUENCE [LARGE SCALE GENOMIC DNA]</scope>
    <source>
        <strain evidence="6">OS</strain>
    </source>
</reference>
<comment type="caution">
    <text evidence="6">The sequence shown here is derived from an EMBL/GenBank/DDBJ whole genome shotgun (WGS) entry which is preliminary data.</text>
</comment>
<keyword evidence="2" id="KW-0472">Membrane</keyword>
<feature type="domain" description="Bacterial surface antigen (D15)" evidence="4">
    <location>
        <begin position="287"/>
        <end position="475"/>
    </location>
</feature>
<comment type="subcellular location">
    <subcellularLocation>
        <location evidence="1">Membrane</location>
    </subcellularLocation>
</comment>
<dbReference type="Gene3D" id="2.40.160.50">
    <property type="entry name" value="membrane protein fhac: a member of the omp85/tpsb transporter family"/>
    <property type="match status" value="1"/>
</dbReference>
<protein>
    <submittedName>
        <fullName evidence="6">Peptide-binding protein</fullName>
    </submittedName>
</protein>
<sequence length="489" mass="56480">MMLRNIVLLAFIATAQPLFAQFSDSLPKPKLPFPIAPEKRLTDEEIRDKVEGLYLTGLPEFEQNPINGFGIGGNFFIYQNGTRQDPFFEYTPYRQRYIGSFQVFQSGKWNAAINMDFPYIFDTEWRVRIDAVFEEDPNFQYFGIGAVTMQPLRFLNKATNQVQTFSRIDPYLENLAIVRPGNPSIGEAATVTDRHYNEVIYTENLYNILVERVLLGGKLRLMFGYELLFIGIKDYFNQEAEEAFDLDGNEVKGVLNGRTRLTEDFLGITPGNPWERLNIAGYNGGRESIFAFAVIYDTRDFEPDPSHGVFIEYSHEHSRPWFGSEFSFDKNLIQIEAFLPIYQQNDVRLTFASCWNLGYIWGSKVPFYEAFDLSSQSEAGGTEVLGGARSLRGFREYRFTGPLTALVNLELRSRFYKVQFLGQTFSFGVVPFLDLGRVWDDISDFGFRDYRWNYGIGARIAWNQATILRFDFARSTEADQFFFGFQHIF</sequence>
<dbReference type="Proteomes" id="UP000266389">
    <property type="component" value="Unassembled WGS sequence"/>
</dbReference>
<evidence type="ECO:0000256" key="1">
    <source>
        <dbReference type="ARBA" id="ARBA00004370"/>
    </source>
</evidence>
<feature type="chain" id="PRO_5017288476" evidence="3">
    <location>
        <begin position="21"/>
        <end position="489"/>
    </location>
</feature>
<dbReference type="PANTHER" id="PTHR34597:SF3">
    <property type="entry name" value="OUTER MEMBRANE TRANSPORTER CDIB"/>
    <property type="match status" value="1"/>
</dbReference>
<evidence type="ECO:0000259" key="4">
    <source>
        <dbReference type="Pfam" id="PF01103"/>
    </source>
</evidence>
<proteinExistence type="predicted"/>
<dbReference type="EMBL" id="PHFL01000070">
    <property type="protein sequence ID" value="RFM23158.1"/>
    <property type="molecule type" value="Genomic_DNA"/>
</dbReference>
<dbReference type="AlphaFoldDB" id="A0A395LYP7"/>
<dbReference type="Pfam" id="PF01103">
    <property type="entry name" value="Omp85"/>
    <property type="match status" value="1"/>
</dbReference>
<dbReference type="PANTHER" id="PTHR34597">
    <property type="entry name" value="SLR1661 PROTEIN"/>
    <property type="match status" value="1"/>
</dbReference>
<organism evidence="6 7">
    <name type="scientific">Candidatus Thermochlorobacter aerophilus</name>
    <dbReference type="NCBI Taxonomy" id="1868324"/>
    <lineage>
        <taxon>Bacteria</taxon>
        <taxon>Pseudomonadati</taxon>
        <taxon>Chlorobiota</taxon>
        <taxon>Chlorobiia</taxon>
        <taxon>Chlorobiales</taxon>
        <taxon>Candidatus Thermochlorobacteriaceae</taxon>
        <taxon>Candidatus Thermochlorobacter</taxon>
    </lineage>
</organism>
<dbReference type="NCBIfam" id="NF047779">
    <property type="entry name" value="Omp85_fam"/>
    <property type="match status" value="1"/>
</dbReference>
<feature type="signal peptide" evidence="3">
    <location>
        <begin position="1"/>
        <end position="20"/>
    </location>
</feature>
<name>A0A395LYP7_9BACT</name>
<dbReference type="GO" id="GO:0019867">
    <property type="term" value="C:outer membrane"/>
    <property type="evidence" value="ECO:0007669"/>
    <property type="project" value="InterPro"/>
</dbReference>